<dbReference type="PANTHER" id="PTHR40465:SF1">
    <property type="entry name" value="DUF6534 DOMAIN-CONTAINING PROTEIN"/>
    <property type="match status" value="1"/>
</dbReference>
<accession>A0A8I3AFK7</accession>
<dbReference type="Pfam" id="PF20152">
    <property type="entry name" value="DUF6534"/>
    <property type="match status" value="1"/>
</dbReference>
<dbReference type="OrthoDB" id="2687272at2759"/>
<gene>
    <name evidence="3" type="ORF">JVT61DRAFT_4933</name>
</gene>
<dbReference type="AlphaFoldDB" id="A0A8I3AFK7"/>
<keyword evidence="1" id="KW-1133">Transmembrane helix</keyword>
<evidence type="ECO:0000259" key="2">
    <source>
        <dbReference type="Pfam" id="PF20152"/>
    </source>
</evidence>
<feature type="domain" description="DUF6534" evidence="2">
    <location>
        <begin position="95"/>
        <end position="184"/>
    </location>
</feature>
<organism evidence="3 4">
    <name type="scientific">Boletus reticuloceps</name>
    <dbReference type="NCBI Taxonomy" id="495285"/>
    <lineage>
        <taxon>Eukaryota</taxon>
        <taxon>Fungi</taxon>
        <taxon>Dikarya</taxon>
        <taxon>Basidiomycota</taxon>
        <taxon>Agaricomycotina</taxon>
        <taxon>Agaricomycetes</taxon>
        <taxon>Agaricomycetidae</taxon>
        <taxon>Boletales</taxon>
        <taxon>Boletineae</taxon>
        <taxon>Boletaceae</taxon>
        <taxon>Boletoideae</taxon>
        <taxon>Boletus</taxon>
    </lineage>
</organism>
<keyword evidence="1" id="KW-0812">Transmembrane</keyword>
<evidence type="ECO:0000313" key="3">
    <source>
        <dbReference type="EMBL" id="KAG6380570.1"/>
    </source>
</evidence>
<feature type="transmembrane region" description="Helical" evidence="1">
    <location>
        <begin position="83"/>
        <end position="109"/>
    </location>
</feature>
<name>A0A8I3AFK7_9AGAM</name>
<comment type="caution">
    <text evidence="3">The sequence shown here is derived from an EMBL/GenBank/DDBJ whole genome shotgun (WGS) entry which is preliminary data.</text>
</comment>
<keyword evidence="4" id="KW-1185">Reference proteome</keyword>
<dbReference type="EMBL" id="JAGFBS010000002">
    <property type="protein sequence ID" value="KAG6380570.1"/>
    <property type="molecule type" value="Genomic_DNA"/>
</dbReference>
<dbReference type="Proteomes" id="UP000683000">
    <property type="component" value="Unassembled WGS sequence"/>
</dbReference>
<evidence type="ECO:0000256" key="1">
    <source>
        <dbReference type="SAM" id="Phobius"/>
    </source>
</evidence>
<proteinExistence type="predicted"/>
<dbReference type="PANTHER" id="PTHR40465">
    <property type="entry name" value="CHROMOSOME 1, WHOLE GENOME SHOTGUN SEQUENCE"/>
    <property type="match status" value="1"/>
</dbReference>
<reference evidence="3" key="1">
    <citation type="submission" date="2021-03" db="EMBL/GenBank/DDBJ databases">
        <title>Evolutionary innovations through gain and loss of genes in the ectomycorrhizal Boletales.</title>
        <authorList>
            <person name="Wu G."/>
            <person name="Miyauchi S."/>
            <person name="Morin E."/>
            <person name="Yang Z.-L."/>
            <person name="Xu J."/>
            <person name="Martin F.M."/>
        </authorList>
    </citation>
    <scope>NUCLEOTIDE SEQUENCE</scope>
    <source>
        <strain evidence="3">BR01</strain>
    </source>
</reference>
<sequence>MGRVFIVTASYDAIQAIYQIGRACQTFRALKSNSILCCPQWLLSFLADVDHYIPSLRGESVLYGGRVRLKLNVVGALVLDDRFFSTIVTSCLSLSAAVDVLIAIAMTYLLLRMRNATGFANTVHILQRLIVFAVNTGTWTALFALLSVILLRLYPSTFLHALPAIPLCSLYCNTLLANLNARAYMRDGEATPVFDDTNPEKQNVLVFSSPHQVSFSQSNWAGPS</sequence>
<feature type="transmembrane region" description="Helical" evidence="1">
    <location>
        <begin position="129"/>
        <end position="151"/>
    </location>
</feature>
<protein>
    <recommendedName>
        <fullName evidence="2">DUF6534 domain-containing protein</fullName>
    </recommendedName>
</protein>
<evidence type="ECO:0000313" key="4">
    <source>
        <dbReference type="Proteomes" id="UP000683000"/>
    </source>
</evidence>
<dbReference type="InterPro" id="IPR045339">
    <property type="entry name" value="DUF6534"/>
</dbReference>
<feature type="transmembrane region" description="Helical" evidence="1">
    <location>
        <begin position="157"/>
        <end position="176"/>
    </location>
</feature>
<keyword evidence="1" id="KW-0472">Membrane</keyword>